<organism evidence="2 3">
    <name type="scientific">Segatella copri</name>
    <dbReference type="NCBI Taxonomy" id="165179"/>
    <lineage>
        <taxon>Bacteria</taxon>
        <taxon>Pseudomonadati</taxon>
        <taxon>Bacteroidota</taxon>
        <taxon>Bacteroidia</taxon>
        <taxon>Bacteroidales</taxon>
        <taxon>Prevotellaceae</taxon>
        <taxon>Segatella</taxon>
    </lineage>
</organism>
<feature type="transmembrane region" description="Helical" evidence="1">
    <location>
        <begin position="21"/>
        <end position="45"/>
    </location>
</feature>
<comment type="caution">
    <text evidence="2">The sequence shown here is derived from an EMBL/GenBank/DDBJ whole genome shotgun (WGS) entry which is preliminary data.</text>
</comment>
<keyword evidence="1" id="KW-0812">Transmembrane</keyword>
<gene>
    <name evidence="2" type="ORF">NNC68_12405</name>
</gene>
<protein>
    <submittedName>
        <fullName evidence="2">Uncharacterized protein</fullName>
    </submittedName>
</protein>
<reference evidence="2" key="1">
    <citation type="submission" date="2022-07" db="EMBL/GenBank/DDBJ databases">
        <title>Prevotella copri.</title>
        <authorList>
            <person name="Yang C."/>
        </authorList>
    </citation>
    <scope>NUCLEOTIDE SEQUENCE</scope>
    <source>
        <strain evidence="2">HF1805</strain>
    </source>
</reference>
<keyword evidence="1" id="KW-1133">Transmembrane helix</keyword>
<evidence type="ECO:0000313" key="2">
    <source>
        <dbReference type="EMBL" id="MCP9550264.1"/>
    </source>
</evidence>
<evidence type="ECO:0000256" key="1">
    <source>
        <dbReference type="SAM" id="Phobius"/>
    </source>
</evidence>
<feature type="transmembrane region" description="Helical" evidence="1">
    <location>
        <begin position="109"/>
        <end position="130"/>
    </location>
</feature>
<feature type="transmembrane region" description="Helical" evidence="1">
    <location>
        <begin position="142"/>
        <end position="159"/>
    </location>
</feature>
<proteinExistence type="predicted"/>
<sequence length="165" mass="19156">MTNNNFKKSSWKYKNMSPSERGITIVLPLLPITAVLTLHIIGVIGHTDDGHYIKTYFESFVKSQLSLWIWLAYIFVFSLLYINIKKRHKYYDTLSAEELAIIKKQHKKYVIMWGLFVVSAPFIGIGFMMLEEFIKKSETIKSTLTIIGWLIAGIIYLFAKANIRK</sequence>
<keyword evidence="1" id="KW-0472">Membrane</keyword>
<dbReference type="AlphaFoldDB" id="A0AAW5IEI5"/>
<dbReference type="EMBL" id="JANDWU010000026">
    <property type="protein sequence ID" value="MCP9550264.1"/>
    <property type="molecule type" value="Genomic_DNA"/>
</dbReference>
<dbReference type="RefSeq" id="WP_254970076.1">
    <property type="nucleotide sequence ID" value="NZ_JANDWU010000026.1"/>
</dbReference>
<name>A0AAW5IEI5_9BACT</name>
<dbReference type="Proteomes" id="UP001205506">
    <property type="component" value="Unassembled WGS sequence"/>
</dbReference>
<feature type="transmembrane region" description="Helical" evidence="1">
    <location>
        <begin position="65"/>
        <end position="84"/>
    </location>
</feature>
<evidence type="ECO:0000313" key="3">
    <source>
        <dbReference type="Proteomes" id="UP001205506"/>
    </source>
</evidence>
<accession>A0AAW5IEI5</accession>